<evidence type="ECO:0000256" key="4">
    <source>
        <dbReference type="ARBA" id="ARBA00022692"/>
    </source>
</evidence>
<dbReference type="InterPro" id="IPR010989">
    <property type="entry name" value="SNARE"/>
</dbReference>
<evidence type="ECO:0000256" key="6">
    <source>
        <dbReference type="ARBA" id="ARBA00022989"/>
    </source>
</evidence>
<feature type="coiled-coil region" evidence="9">
    <location>
        <begin position="179"/>
        <end position="213"/>
    </location>
</feature>
<evidence type="ECO:0000256" key="10">
    <source>
        <dbReference type="SAM" id="Phobius"/>
    </source>
</evidence>
<keyword evidence="3" id="KW-0813">Transport</keyword>
<name>C1BNY2_CALRO</name>
<dbReference type="Gene3D" id="1.20.5.110">
    <property type="match status" value="1"/>
</dbReference>
<dbReference type="PANTHER" id="PTHR15959:SF0">
    <property type="entry name" value="SYNTAXIN-18"/>
    <property type="match status" value="1"/>
</dbReference>
<comment type="similarity">
    <text evidence="2">Belongs to the syntaxin family.</text>
</comment>
<evidence type="ECO:0000256" key="3">
    <source>
        <dbReference type="ARBA" id="ARBA00022448"/>
    </source>
</evidence>
<evidence type="ECO:0000256" key="5">
    <source>
        <dbReference type="ARBA" id="ARBA00022927"/>
    </source>
</evidence>
<accession>C1BNY2</accession>
<keyword evidence="8 10" id="KW-0472">Membrane</keyword>
<keyword evidence="5" id="KW-0653">Protein transport</keyword>
<protein>
    <submittedName>
        <fullName evidence="11">Syntaxin-18</fullName>
    </submittedName>
</protein>
<sequence>MVDITSTFRACLLEATLSSRNGSVGKAPRSKGNKRHAFSVRAEDILADIKRVESFLTEEDVMGLSSEETDDIETGALSILQTTKLLIGKYKKDLESGPKLSSQVVSHFLGVAEILERKLRVVEQVFIRQRECRIEGMKIKREMSRLENFKSPPPAPKKEVDNFIHEEEDEEDELSPEELQLFQRENASMFEELQRTQNEVSSIENKVVKIAELQELFSEKILQQKDDIELVSQNALAASENIKDGNEELRKAIQNKASIRVYILFSLLVLSFSLLFLDWYNP</sequence>
<dbReference type="GO" id="GO:0006890">
    <property type="term" value="P:retrograde vesicle-mediated transport, Golgi to endoplasmic reticulum"/>
    <property type="evidence" value="ECO:0007669"/>
    <property type="project" value="TreeGrafter"/>
</dbReference>
<reference evidence="11" key="1">
    <citation type="submission" date="2009-03" db="EMBL/GenBank/DDBJ databases">
        <title>Caligus rogercresseyi ESTs and full-length cDNAs.</title>
        <authorList>
            <person name="Yasuike M."/>
            <person name="von Schalburg K."/>
            <person name="Cooper G."/>
            <person name="Leong J."/>
            <person name="Jones S.R.M."/>
            <person name="Koop B.F."/>
        </authorList>
    </citation>
    <scope>NUCLEOTIDE SEQUENCE</scope>
    <source>
        <tissue evidence="11">Whole tissue</tissue>
    </source>
</reference>
<organism evidence="11">
    <name type="scientific">Caligus rogercresseyi</name>
    <name type="common">Sea louse</name>
    <dbReference type="NCBI Taxonomy" id="217165"/>
    <lineage>
        <taxon>Eukaryota</taxon>
        <taxon>Metazoa</taxon>
        <taxon>Ecdysozoa</taxon>
        <taxon>Arthropoda</taxon>
        <taxon>Crustacea</taxon>
        <taxon>Multicrustacea</taxon>
        <taxon>Hexanauplia</taxon>
        <taxon>Copepoda</taxon>
        <taxon>Siphonostomatoida</taxon>
        <taxon>Caligidae</taxon>
        <taxon>Caligus</taxon>
    </lineage>
</organism>
<feature type="transmembrane region" description="Helical" evidence="10">
    <location>
        <begin position="259"/>
        <end position="280"/>
    </location>
</feature>
<evidence type="ECO:0000256" key="8">
    <source>
        <dbReference type="ARBA" id="ARBA00023136"/>
    </source>
</evidence>
<evidence type="ECO:0000256" key="2">
    <source>
        <dbReference type="ARBA" id="ARBA00009063"/>
    </source>
</evidence>
<dbReference type="PANTHER" id="PTHR15959">
    <property type="entry name" value="SYNTAXIN-18"/>
    <property type="match status" value="1"/>
</dbReference>
<keyword evidence="4 10" id="KW-0812">Transmembrane</keyword>
<dbReference type="GO" id="GO:0015031">
    <property type="term" value="P:protein transport"/>
    <property type="evidence" value="ECO:0007669"/>
    <property type="project" value="UniProtKB-KW"/>
</dbReference>
<keyword evidence="6 10" id="KW-1133">Transmembrane helix</keyword>
<dbReference type="SUPFAM" id="SSF47661">
    <property type="entry name" value="t-snare proteins"/>
    <property type="match status" value="1"/>
</dbReference>
<evidence type="ECO:0000256" key="9">
    <source>
        <dbReference type="SAM" id="Coils"/>
    </source>
</evidence>
<evidence type="ECO:0000256" key="7">
    <source>
        <dbReference type="ARBA" id="ARBA00023054"/>
    </source>
</evidence>
<evidence type="ECO:0000313" key="11">
    <source>
        <dbReference type="EMBL" id="ACO10735.1"/>
    </source>
</evidence>
<comment type="subcellular location">
    <subcellularLocation>
        <location evidence="1">Membrane</location>
        <topology evidence="1">Single-pass type IV membrane protein</topology>
    </subcellularLocation>
</comment>
<evidence type="ECO:0000256" key="1">
    <source>
        <dbReference type="ARBA" id="ARBA00004211"/>
    </source>
</evidence>
<proteinExistence type="evidence at transcript level"/>
<dbReference type="SUPFAM" id="SSF58038">
    <property type="entry name" value="SNARE fusion complex"/>
    <property type="match status" value="1"/>
</dbReference>
<dbReference type="GO" id="GO:0005783">
    <property type="term" value="C:endoplasmic reticulum"/>
    <property type="evidence" value="ECO:0007669"/>
    <property type="project" value="TreeGrafter"/>
</dbReference>
<dbReference type="GO" id="GO:0031201">
    <property type="term" value="C:SNARE complex"/>
    <property type="evidence" value="ECO:0007669"/>
    <property type="project" value="TreeGrafter"/>
</dbReference>
<dbReference type="AlphaFoldDB" id="C1BNY2"/>
<gene>
    <name evidence="11" type="primary">STX18</name>
</gene>
<keyword evidence="7 9" id="KW-0175">Coiled coil</keyword>
<dbReference type="EMBL" id="BT076311">
    <property type="protein sequence ID" value="ACO10735.1"/>
    <property type="molecule type" value="mRNA"/>
</dbReference>